<dbReference type="Proteomes" id="UP000054423">
    <property type="component" value="Unassembled WGS sequence"/>
</dbReference>
<name>W2LQL8_PHYNI</name>
<dbReference type="AlphaFoldDB" id="W2LQL8"/>
<proteinExistence type="predicted"/>
<evidence type="ECO:0000313" key="1">
    <source>
        <dbReference type="EMBL" id="ETL99686.1"/>
    </source>
</evidence>
<dbReference type="EMBL" id="KI678259">
    <property type="protein sequence ID" value="ETL99686.1"/>
    <property type="molecule type" value="Genomic_DNA"/>
</dbReference>
<organism evidence="1">
    <name type="scientific">Phytophthora nicotianae</name>
    <name type="common">Potato buckeye rot agent</name>
    <name type="synonym">Phytophthora parasitica</name>
    <dbReference type="NCBI Taxonomy" id="4792"/>
    <lineage>
        <taxon>Eukaryota</taxon>
        <taxon>Sar</taxon>
        <taxon>Stramenopiles</taxon>
        <taxon>Oomycota</taxon>
        <taxon>Peronosporomycetes</taxon>
        <taxon>Peronosporales</taxon>
        <taxon>Peronosporaceae</taxon>
        <taxon>Phytophthora</taxon>
    </lineage>
</organism>
<accession>W2LQL8</accession>
<protein>
    <submittedName>
        <fullName evidence="1">Uncharacterized protein</fullName>
    </submittedName>
</protein>
<sequence>MSEWSSRLAPCGDLVGALESITDTNCKQATPTLRRHTHPCVATGLSPG</sequence>
<reference evidence="1" key="1">
    <citation type="submission" date="2013-11" db="EMBL/GenBank/DDBJ databases">
        <title>The Genome Sequence of Phytophthora parasitica CHvinca01.</title>
        <authorList>
            <consortium name="The Broad Institute Genomics Platform"/>
            <person name="Russ C."/>
            <person name="Tyler B."/>
            <person name="Panabieres F."/>
            <person name="Shan W."/>
            <person name="Tripathy S."/>
            <person name="Grunwald N."/>
            <person name="Machado M."/>
            <person name="Johnson C.S."/>
            <person name="Arredondo F."/>
            <person name="Hong C."/>
            <person name="Coffey M."/>
            <person name="Young S.K."/>
            <person name="Zeng Q."/>
            <person name="Gargeya S."/>
            <person name="Fitzgerald M."/>
            <person name="Abouelleil A."/>
            <person name="Alvarado L."/>
            <person name="Chapman S.B."/>
            <person name="Gainer-Dewar J."/>
            <person name="Goldberg J."/>
            <person name="Griggs A."/>
            <person name="Gujja S."/>
            <person name="Hansen M."/>
            <person name="Howarth C."/>
            <person name="Imamovic A."/>
            <person name="Ireland A."/>
            <person name="Larimer J."/>
            <person name="McCowan C."/>
            <person name="Murphy C."/>
            <person name="Pearson M."/>
            <person name="Poon T.W."/>
            <person name="Priest M."/>
            <person name="Roberts A."/>
            <person name="Saif S."/>
            <person name="Shea T."/>
            <person name="Sykes S."/>
            <person name="Wortman J."/>
            <person name="Nusbaum C."/>
            <person name="Birren B."/>
        </authorList>
    </citation>
    <scope>NUCLEOTIDE SEQUENCE [LARGE SCALE GENOMIC DNA]</scope>
    <source>
        <strain evidence="1">CHvinca01</strain>
    </source>
</reference>
<gene>
    <name evidence="1" type="ORF">L917_03491</name>
</gene>